<dbReference type="PROSITE" id="PS50075">
    <property type="entry name" value="CARRIER"/>
    <property type="match status" value="1"/>
</dbReference>
<sequence>MFDKIKEILAKVKEDENLTDSLQPNSDLINEVGLDSLQMIGFILEVEETFLVEIDYENFDLKHLNSIETFMSFLNRLEPQHG</sequence>
<evidence type="ECO:0000313" key="2">
    <source>
        <dbReference type="EMBL" id="MBB3154210.1"/>
    </source>
</evidence>
<name>A0A7W5GBU8_9BACL</name>
<dbReference type="AlphaFoldDB" id="A0A7W5GBU8"/>
<dbReference type="InterPro" id="IPR009081">
    <property type="entry name" value="PP-bd_ACP"/>
</dbReference>
<comment type="caution">
    <text evidence="2">The sequence shown here is derived from an EMBL/GenBank/DDBJ whole genome shotgun (WGS) entry which is preliminary data.</text>
</comment>
<dbReference type="EMBL" id="JACHXW010000014">
    <property type="protein sequence ID" value="MBB3154210.1"/>
    <property type="molecule type" value="Genomic_DNA"/>
</dbReference>
<dbReference type="InterPro" id="IPR036736">
    <property type="entry name" value="ACP-like_sf"/>
</dbReference>
<dbReference type="SUPFAM" id="SSF47336">
    <property type="entry name" value="ACP-like"/>
    <property type="match status" value="1"/>
</dbReference>
<dbReference type="RefSeq" id="WP_183567207.1">
    <property type="nucleotide sequence ID" value="NZ_CBCSLB010000014.1"/>
</dbReference>
<reference evidence="2 3" key="1">
    <citation type="submission" date="2020-08" db="EMBL/GenBank/DDBJ databases">
        <title>Genomic Encyclopedia of Type Strains, Phase III (KMG-III): the genomes of soil and plant-associated and newly described type strains.</title>
        <authorList>
            <person name="Whitman W."/>
        </authorList>
    </citation>
    <scope>NUCLEOTIDE SEQUENCE [LARGE SCALE GENOMIC DNA]</scope>
    <source>
        <strain evidence="2 3">CECT 8234</strain>
    </source>
</reference>
<gene>
    <name evidence="2" type="ORF">FHS16_004286</name>
</gene>
<dbReference type="Pfam" id="PF00550">
    <property type="entry name" value="PP-binding"/>
    <property type="match status" value="1"/>
</dbReference>
<keyword evidence="3" id="KW-1185">Reference proteome</keyword>
<proteinExistence type="predicted"/>
<organism evidence="2 3">
    <name type="scientific">Paenibacillus endophyticus</name>
    <dbReference type="NCBI Taxonomy" id="1294268"/>
    <lineage>
        <taxon>Bacteria</taxon>
        <taxon>Bacillati</taxon>
        <taxon>Bacillota</taxon>
        <taxon>Bacilli</taxon>
        <taxon>Bacillales</taxon>
        <taxon>Paenibacillaceae</taxon>
        <taxon>Paenibacillus</taxon>
    </lineage>
</organism>
<protein>
    <submittedName>
        <fullName evidence="2">Acyl carrier protein</fullName>
    </submittedName>
</protein>
<feature type="domain" description="Carrier" evidence="1">
    <location>
        <begin position="1"/>
        <end position="78"/>
    </location>
</feature>
<evidence type="ECO:0000259" key="1">
    <source>
        <dbReference type="PROSITE" id="PS50075"/>
    </source>
</evidence>
<accession>A0A7W5GBU8</accession>
<evidence type="ECO:0000313" key="3">
    <source>
        <dbReference type="Proteomes" id="UP000518605"/>
    </source>
</evidence>
<dbReference type="Gene3D" id="1.10.1200.10">
    <property type="entry name" value="ACP-like"/>
    <property type="match status" value="1"/>
</dbReference>
<dbReference type="Proteomes" id="UP000518605">
    <property type="component" value="Unassembled WGS sequence"/>
</dbReference>